<dbReference type="Proteomes" id="UP001153954">
    <property type="component" value="Unassembled WGS sequence"/>
</dbReference>
<dbReference type="PANTHER" id="PTHR19446">
    <property type="entry name" value="REVERSE TRANSCRIPTASES"/>
    <property type="match status" value="1"/>
</dbReference>
<gene>
    <name evidence="2" type="ORF">EEDITHA_LOCUS12401</name>
</gene>
<proteinExistence type="predicted"/>
<dbReference type="CDD" id="cd01650">
    <property type="entry name" value="RT_nLTR_like"/>
    <property type="match status" value="1"/>
</dbReference>
<evidence type="ECO:0000313" key="3">
    <source>
        <dbReference type="Proteomes" id="UP001153954"/>
    </source>
</evidence>
<dbReference type="Pfam" id="PF00078">
    <property type="entry name" value="RVT_1"/>
    <property type="match status" value="1"/>
</dbReference>
<evidence type="ECO:0000313" key="2">
    <source>
        <dbReference type="EMBL" id="CAH2097142.1"/>
    </source>
</evidence>
<dbReference type="InterPro" id="IPR000477">
    <property type="entry name" value="RT_dom"/>
</dbReference>
<dbReference type="PROSITE" id="PS50878">
    <property type="entry name" value="RT_POL"/>
    <property type="match status" value="1"/>
</dbReference>
<dbReference type="InterPro" id="IPR043502">
    <property type="entry name" value="DNA/RNA_pol_sf"/>
</dbReference>
<comment type="caution">
    <text evidence="2">The sequence shown here is derived from an EMBL/GenBank/DDBJ whole genome shotgun (WGS) entry which is preliminary data.</text>
</comment>
<dbReference type="GO" id="GO:0071897">
    <property type="term" value="P:DNA biosynthetic process"/>
    <property type="evidence" value="ECO:0007669"/>
    <property type="project" value="UniProtKB-ARBA"/>
</dbReference>
<organism evidence="2 3">
    <name type="scientific">Euphydryas editha</name>
    <name type="common">Edith's checkerspot</name>
    <dbReference type="NCBI Taxonomy" id="104508"/>
    <lineage>
        <taxon>Eukaryota</taxon>
        <taxon>Metazoa</taxon>
        <taxon>Ecdysozoa</taxon>
        <taxon>Arthropoda</taxon>
        <taxon>Hexapoda</taxon>
        <taxon>Insecta</taxon>
        <taxon>Pterygota</taxon>
        <taxon>Neoptera</taxon>
        <taxon>Endopterygota</taxon>
        <taxon>Lepidoptera</taxon>
        <taxon>Glossata</taxon>
        <taxon>Ditrysia</taxon>
        <taxon>Papilionoidea</taxon>
        <taxon>Nymphalidae</taxon>
        <taxon>Nymphalinae</taxon>
        <taxon>Euphydryas</taxon>
    </lineage>
</organism>
<evidence type="ECO:0000259" key="1">
    <source>
        <dbReference type="PROSITE" id="PS50878"/>
    </source>
</evidence>
<accession>A0AAU9UGC0</accession>
<name>A0AAU9UGC0_EUPED</name>
<dbReference type="AlphaFoldDB" id="A0AAU9UGC0"/>
<dbReference type="EMBL" id="CAKOGL010000017">
    <property type="protein sequence ID" value="CAH2097142.1"/>
    <property type="molecule type" value="Genomic_DNA"/>
</dbReference>
<protein>
    <recommendedName>
        <fullName evidence="1">Reverse transcriptase domain-containing protein</fullName>
    </recommendedName>
</protein>
<reference evidence="2" key="1">
    <citation type="submission" date="2022-03" db="EMBL/GenBank/DDBJ databases">
        <authorList>
            <person name="Tunstrom K."/>
        </authorList>
    </citation>
    <scope>NUCLEOTIDE SEQUENCE</scope>
</reference>
<keyword evidence="3" id="KW-1185">Reference proteome</keyword>
<dbReference type="SUPFAM" id="SSF56672">
    <property type="entry name" value="DNA/RNA polymerases"/>
    <property type="match status" value="1"/>
</dbReference>
<sequence>MYRDVVEESGYRIINKVDKPLHQRLSLTTNALWKEHKHNPEDKTKHAEFITKRNEVAKMIQQAKSSYYLKSFAICNKKPAKMWSLINSLSSNKIKESGGSAMLHINNKSNLFGDSGVCETGSTTHSLTDFSFATTDEINKIIDNLNSNTSSGIDGINTKSIKCLKNLIINELTQSINNCLRLGTFPDSLKIAKVTPVYKAGSKTDPGNYRPISVLPVLSKIFERVIYNRLEQYLSSQNFIYERQYGFRPRSNTLSAMTDTITKIKQNIDKKHIAVGIFIDLKKAFDTVSHDILLNKLTKIGITGTAH</sequence>
<feature type="domain" description="Reverse transcriptase" evidence="1">
    <location>
        <begin position="178"/>
        <end position="307"/>
    </location>
</feature>